<dbReference type="GO" id="GO:0005524">
    <property type="term" value="F:ATP binding"/>
    <property type="evidence" value="ECO:0007669"/>
    <property type="project" value="UniProtKB-UniRule"/>
</dbReference>
<dbReference type="InterPro" id="IPR008271">
    <property type="entry name" value="Ser/Thr_kinase_AS"/>
</dbReference>
<keyword evidence="6 9" id="KW-0067">ATP-binding</keyword>
<dbReference type="EC" id="2.7.11.1" evidence="1"/>
<dbReference type="PROSITE" id="PS00108">
    <property type="entry name" value="PROTEIN_KINASE_ST"/>
    <property type="match status" value="1"/>
</dbReference>
<dbReference type="PROSITE" id="PS50011">
    <property type="entry name" value="PROTEIN_KINASE_DOM"/>
    <property type="match status" value="1"/>
</dbReference>
<dbReference type="InterPro" id="IPR017441">
    <property type="entry name" value="Protein_kinase_ATP_BS"/>
</dbReference>
<comment type="similarity">
    <text evidence="10">Belongs to the protein kinase superfamily.</text>
</comment>
<gene>
    <name evidence="13" type="ORF">EUX98_g1642</name>
</gene>
<organism evidence="13 14">
    <name type="scientific">Antrodiella citrinella</name>
    <dbReference type="NCBI Taxonomy" id="2447956"/>
    <lineage>
        <taxon>Eukaryota</taxon>
        <taxon>Fungi</taxon>
        <taxon>Dikarya</taxon>
        <taxon>Basidiomycota</taxon>
        <taxon>Agaricomycotina</taxon>
        <taxon>Agaricomycetes</taxon>
        <taxon>Polyporales</taxon>
        <taxon>Steccherinaceae</taxon>
        <taxon>Antrodiella</taxon>
    </lineage>
</organism>
<evidence type="ECO:0000256" key="8">
    <source>
        <dbReference type="ARBA" id="ARBA00048679"/>
    </source>
</evidence>
<dbReference type="Pfam" id="PF00069">
    <property type="entry name" value="Pkinase"/>
    <property type="match status" value="1"/>
</dbReference>
<protein>
    <recommendedName>
        <fullName evidence="1">non-specific serine/threonine protein kinase</fullName>
        <ecNumber evidence="1">2.7.11.1</ecNumber>
    </recommendedName>
</protein>
<dbReference type="EMBL" id="SGPM01000019">
    <property type="protein sequence ID" value="THH32568.1"/>
    <property type="molecule type" value="Genomic_DNA"/>
</dbReference>
<dbReference type="GO" id="GO:0007165">
    <property type="term" value="P:signal transduction"/>
    <property type="evidence" value="ECO:0007669"/>
    <property type="project" value="TreeGrafter"/>
</dbReference>
<evidence type="ECO:0000256" key="4">
    <source>
        <dbReference type="ARBA" id="ARBA00022741"/>
    </source>
</evidence>
<dbReference type="PANTHER" id="PTHR43895">
    <property type="entry name" value="CALCIUM/CALMODULIN-DEPENDENT PROTEIN KINASE KINASE-RELATED"/>
    <property type="match status" value="1"/>
</dbReference>
<name>A0A4S4N3X2_9APHY</name>
<dbReference type="Proteomes" id="UP000308730">
    <property type="component" value="Unassembled WGS sequence"/>
</dbReference>
<accession>A0A4S4N3X2</accession>
<keyword evidence="5" id="KW-0418">Kinase</keyword>
<keyword evidence="14" id="KW-1185">Reference proteome</keyword>
<feature type="binding site" evidence="9">
    <location>
        <position position="61"/>
    </location>
    <ligand>
        <name>ATP</name>
        <dbReference type="ChEBI" id="CHEBI:30616"/>
    </ligand>
</feature>
<feature type="region of interest" description="Disordered" evidence="11">
    <location>
        <begin position="402"/>
        <end position="434"/>
    </location>
</feature>
<feature type="region of interest" description="Disordered" evidence="11">
    <location>
        <begin position="349"/>
        <end position="370"/>
    </location>
</feature>
<comment type="catalytic activity">
    <reaction evidence="8">
        <text>L-seryl-[protein] + ATP = O-phospho-L-seryl-[protein] + ADP + H(+)</text>
        <dbReference type="Rhea" id="RHEA:17989"/>
        <dbReference type="Rhea" id="RHEA-COMP:9863"/>
        <dbReference type="Rhea" id="RHEA-COMP:11604"/>
        <dbReference type="ChEBI" id="CHEBI:15378"/>
        <dbReference type="ChEBI" id="CHEBI:29999"/>
        <dbReference type="ChEBI" id="CHEBI:30616"/>
        <dbReference type="ChEBI" id="CHEBI:83421"/>
        <dbReference type="ChEBI" id="CHEBI:456216"/>
        <dbReference type="EC" id="2.7.11.1"/>
    </reaction>
</comment>
<keyword evidence="4 9" id="KW-0547">Nucleotide-binding</keyword>
<keyword evidence="2 10" id="KW-0723">Serine/threonine-protein kinase</keyword>
<keyword evidence="3" id="KW-0808">Transferase</keyword>
<feature type="domain" description="Protein kinase" evidence="12">
    <location>
        <begin position="29"/>
        <end position="296"/>
    </location>
</feature>
<evidence type="ECO:0000256" key="9">
    <source>
        <dbReference type="PROSITE-ProRule" id="PRU10141"/>
    </source>
</evidence>
<dbReference type="OrthoDB" id="541276at2759"/>
<evidence type="ECO:0000256" key="5">
    <source>
        <dbReference type="ARBA" id="ARBA00022777"/>
    </source>
</evidence>
<comment type="caution">
    <text evidence="13">The sequence shown here is derived from an EMBL/GenBank/DDBJ whole genome shotgun (WGS) entry which is preliminary data.</text>
</comment>
<evidence type="ECO:0000259" key="12">
    <source>
        <dbReference type="PROSITE" id="PS50011"/>
    </source>
</evidence>
<evidence type="ECO:0000256" key="1">
    <source>
        <dbReference type="ARBA" id="ARBA00012513"/>
    </source>
</evidence>
<evidence type="ECO:0000313" key="14">
    <source>
        <dbReference type="Proteomes" id="UP000308730"/>
    </source>
</evidence>
<dbReference type="AlphaFoldDB" id="A0A4S4N3X2"/>
<evidence type="ECO:0000256" key="10">
    <source>
        <dbReference type="RuleBase" id="RU000304"/>
    </source>
</evidence>
<dbReference type="InterPro" id="IPR000719">
    <property type="entry name" value="Prot_kinase_dom"/>
</dbReference>
<feature type="compositionally biased region" description="Low complexity" evidence="11">
    <location>
        <begin position="412"/>
        <end position="434"/>
    </location>
</feature>
<evidence type="ECO:0000256" key="3">
    <source>
        <dbReference type="ARBA" id="ARBA00022679"/>
    </source>
</evidence>
<dbReference type="Gene3D" id="1.10.510.10">
    <property type="entry name" value="Transferase(Phosphotransferase) domain 1"/>
    <property type="match status" value="1"/>
</dbReference>
<proteinExistence type="inferred from homology"/>
<evidence type="ECO:0000313" key="13">
    <source>
        <dbReference type="EMBL" id="THH32568.1"/>
    </source>
</evidence>
<dbReference type="GO" id="GO:0004674">
    <property type="term" value="F:protein serine/threonine kinase activity"/>
    <property type="evidence" value="ECO:0007669"/>
    <property type="project" value="UniProtKB-KW"/>
</dbReference>
<comment type="catalytic activity">
    <reaction evidence="7">
        <text>L-threonyl-[protein] + ATP = O-phospho-L-threonyl-[protein] + ADP + H(+)</text>
        <dbReference type="Rhea" id="RHEA:46608"/>
        <dbReference type="Rhea" id="RHEA-COMP:11060"/>
        <dbReference type="Rhea" id="RHEA-COMP:11605"/>
        <dbReference type="ChEBI" id="CHEBI:15378"/>
        <dbReference type="ChEBI" id="CHEBI:30013"/>
        <dbReference type="ChEBI" id="CHEBI:30616"/>
        <dbReference type="ChEBI" id="CHEBI:61977"/>
        <dbReference type="ChEBI" id="CHEBI:456216"/>
        <dbReference type="EC" id="2.7.11.1"/>
    </reaction>
</comment>
<sequence length="482" mass="53405">MPGRIHGRSTRRPTTDFTRDIIGSNNIPFQLLNEIGHGGYGTVWRARNLHATHGDGIAAVKVLKKARLGSTRHAFHVREINHQKAVAGHPNIVNMWGVIQDKDNLYLVMDYCSGGTLLDLIVKERAFARNDAFVKGIFLQLIDAVHHCHEQGVFHRDIKPENILLNRERSNVFLTDFGLSTMTRDSQCFGTGSKNYMSPECLNGKIAGSYNCKRSDTWALGIILMNMIAGRSPWLLATPTDECFMSYLRDRDYLRKRFPISKAAAKIVRKILTPNPAYDMNLVDLRKLVEKVDTFFMSEKEVAKSNDTVQLVAHYLRPREEGMPIREAEDHNLPSEGLPIFVDLSTTSDDLHDSESTVESETPSQAEEIAPRALRVRNVVPLVDSDSVADEQLGWRRGAKTAAAQVAPVDPSPAGSTEESSSSQPDSLVTTSNSSGGFRSFFRVRKSGASNPAAASGPPEMSSRLVTFSRLAGQFKRILGVI</sequence>
<dbReference type="InterPro" id="IPR011009">
    <property type="entry name" value="Kinase-like_dom_sf"/>
</dbReference>
<dbReference type="PROSITE" id="PS00107">
    <property type="entry name" value="PROTEIN_KINASE_ATP"/>
    <property type="match status" value="1"/>
</dbReference>
<evidence type="ECO:0000256" key="11">
    <source>
        <dbReference type="SAM" id="MobiDB-lite"/>
    </source>
</evidence>
<evidence type="ECO:0000256" key="7">
    <source>
        <dbReference type="ARBA" id="ARBA00047899"/>
    </source>
</evidence>
<dbReference type="SMART" id="SM00220">
    <property type="entry name" value="S_TKc"/>
    <property type="match status" value="1"/>
</dbReference>
<dbReference type="SUPFAM" id="SSF56112">
    <property type="entry name" value="Protein kinase-like (PK-like)"/>
    <property type="match status" value="1"/>
</dbReference>
<reference evidence="13 14" key="1">
    <citation type="submission" date="2019-02" db="EMBL/GenBank/DDBJ databases">
        <title>Genome sequencing of the rare red list fungi Antrodiella citrinella (Flaviporus citrinellus).</title>
        <authorList>
            <person name="Buettner E."/>
            <person name="Kellner H."/>
        </authorList>
    </citation>
    <scope>NUCLEOTIDE SEQUENCE [LARGE SCALE GENOMIC DNA]</scope>
    <source>
        <strain evidence="13 14">DSM 108506</strain>
    </source>
</reference>
<evidence type="ECO:0000256" key="6">
    <source>
        <dbReference type="ARBA" id="ARBA00022840"/>
    </source>
</evidence>
<evidence type="ECO:0000256" key="2">
    <source>
        <dbReference type="ARBA" id="ARBA00022527"/>
    </source>
</evidence>
<dbReference type="PANTHER" id="PTHR43895:SF32">
    <property type="entry name" value="SERINE_THREONINE-PROTEIN KINASE CHK1"/>
    <property type="match status" value="1"/>
</dbReference>